<dbReference type="InterPro" id="IPR029161">
    <property type="entry name" value="SPATA16"/>
</dbReference>
<dbReference type="SUPFAM" id="SSF48452">
    <property type="entry name" value="TPR-like"/>
    <property type="match status" value="1"/>
</dbReference>
<sequence>MLFLVLQRLSIIDFSTFSPRTLPLLKSQHQKATLTSKKNLISMYGRNETFQQMCSSKESNVAANKLNDIPEALQMVKKHLGNRAAENTMERIKMAEKKKEKNNNNIDRASRKRKSENSEKLAVKKEKTTLETGNQLIPTPLSHIPLQSLMDIEMELVYTDEEDISFEFAEPMVSTSTQSVHGDSEKADALSAANGSALPHIDKQLLMTLQKASACYRQNNHAAAVEQFSTALQICSKGAAIDNPLKSSPEDISSIASFIETKLVTCYLKLKKPDDALNHSHRSIILNPAYFRNHLRQAAAFRFLERYSEAARSAMIADYMYCLTGGTEQHTSKLIKLYWQAMIEEAITREVSFSVMYTPFVTELKADKINKIKDMFAKMHPDYVEHIYTEPHGLHILPQTTEWLSLPPQKYSLTLGFRNKRIGKILERLSSRKLPIFSDRKTPFSPLTKEETKTYWDSTGKKILPVMDFIRSTKLTDNHCACSRGIEKLHYASFLGRLQRVEEQSQVINQAMAELATIPYLQDVSQQDAKLLQSLMADAMDTLEGRSSDKGRVWNKIQKIGLIEDYLYQVEDNYLKNKRLRAAKKEKMKSTQSTQQH</sequence>
<reference evidence="2" key="2">
    <citation type="submission" date="2025-09" db="UniProtKB">
        <authorList>
            <consortium name="Ensembl"/>
        </authorList>
    </citation>
    <scope>IDENTIFICATION</scope>
</reference>
<feature type="compositionally biased region" description="Basic and acidic residues" evidence="1">
    <location>
        <begin position="115"/>
        <end position="126"/>
    </location>
</feature>
<dbReference type="PANTHER" id="PTHR47228">
    <property type="entry name" value="SPERMATOGENESIS-ASSOCIATED PROTEIN 16"/>
    <property type="match status" value="1"/>
</dbReference>
<protein>
    <submittedName>
        <fullName evidence="2">Spermatogenesis associated 16</fullName>
    </submittedName>
</protein>
<dbReference type="GO" id="GO:0005794">
    <property type="term" value="C:Golgi apparatus"/>
    <property type="evidence" value="ECO:0007669"/>
    <property type="project" value="InterPro"/>
</dbReference>
<dbReference type="Ensembl" id="ENSSOCT00000017729.1">
    <property type="protein sequence ID" value="ENSSOCP00000017283.1"/>
    <property type="gene ID" value="ENSSOCG00000012992.1"/>
</dbReference>
<dbReference type="InterPro" id="IPR011990">
    <property type="entry name" value="TPR-like_helical_dom_sf"/>
</dbReference>
<organism evidence="2 3">
    <name type="scientific">Strix occidentalis caurina</name>
    <name type="common">northern spotted owl</name>
    <dbReference type="NCBI Taxonomy" id="311401"/>
    <lineage>
        <taxon>Eukaryota</taxon>
        <taxon>Metazoa</taxon>
        <taxon>Chordata</taxon>
        <taxon>Craniata</taxon>
        <taxon>Vertebrata</taxon>
        <taxon>Euteleostomi</taxon>
        <taxon>Archelosauria</taxon>
        <taxon>Archosauria</taxon>
        <taxon>Dinosauria</taxon>
        <taxon>Saurischia</taxon>
        <taxon>Theropoda</taxon>
        <taxon>Coelurosauria</taxon>
        <taxon>Aves</taxon>
        <taxon>Neognathae</taxon>
        <taxon>Neoaves</taxon>
        <taxon>Telluraves</taxon>
        <taxon>Strigiformes</taxon>
        <taxon>Strigidae</taxon>
        <taxon>Strix</taxon>
    </lineage>
</organism>
<reference evidence="2" key="1">
    <citation type="submission" date="2025-08" db="UniProtKB">
        <authorList>
            <consortium name="Ensembl"/>
        </authorList>
    </citation>
    <scope>IDENTIFICATION</scope>
</reference>
<evidence type="ECO:0000313" key="3">
    <source>
        <dbReference type="Proteomes" id="UP000694551"/>
    </source>
</evidence>
<accession>A0A8D0FPU1</accession>
<evidence type="ECO:0000256" key="1">
    <source>
        <dbReference type="SAM" id="MobiDB-lite"/>
    </source>
</evidence>
<proteinExistence type="predicted"/>
<dbReference type="PANTHER" id="PTHR47228:SF1">
    <property type="entry name" value="SPERMATOGENESIS-ASSOCIATED PROTEIN 16"/>
    <property type="match status" value="1"/>
</dbReference>
<feature type="region of interest" description="Disordered" evidence="1">
    <location>
        <begin position="95"/>
        <end position="126"/>
    </location>
</feature>
<dbReference type="GO" id="GO:0007283">
    <property type="term" value="P:spermatogenesis"/>
    <property type="evidence" value="ECO:0007669"/>
    <property type="project" value="InterPro"/>
</dbReference>
<dbReference type="Gene3D" id="1.25.40.10">
    <property type="entry name" value="Tetratricopeptide repeat domain"/>
    <property type="match status" value="1"/>
</dbReference>
<keyword evidence="3" id="KW-1185">Reference proteome</keyword>
<name>A0A8D0FPU1_STROC</name>
<dbReference type="AlphaFoldDB" id="A0A8D0FPU1"/>
<evidence type="ECO:0000313" key="2">
    <source>
        <dbReference type="Ensembl" id="ENSSOCP00000017283.1"/>
    </source>
</evidence>
<dbReference type="Proteomes" id="UP000694551">
    <property type="component" value="Unplaced"/>
</dbReference>
<dbReference type="Pfam" id="PF15015">
    <property type="entry name" value="NYD-SP12_N"/>
    <property type="match status" value="1"/>
</dbReference>